<comment type="catalytic activity">
    <reaction evidence="8">
        <text>L-histidinol phosphate + 2-oxoglutarate = 3-(imidazol-4-yl)-2-oxopropyl phosphate + L-glutamate</text>
        <dbReference type="Rhea" id="RHEA:23744"/>
        <dbReference type="ChEBI" id="CHEBI:16810"/>
        <dbReference type="ChEBI" id="CHEBI:29985"/>
        <dbReference type="ChEBI" id="CHEBI:57766"/>
        <dbReference type="ChEBI" id="CHEBI:57980"/>
        <dbReference type="EC" id="2.6.1.9"/>
    </reaction>
</comment>
<feature type="compositionally biased region" description="Low complexity" evidence="9">
    <location>
        <begin position="74"/>
        <end position="88"/>
    </location>
</feature>
<name>A0ABQ3R8J6_STRRR</name>
<comment type="cofactor">
    <cofactor evidence="1 8">
        <name>pyridoxal 5'-phosphate</name>
        <dbReference type="ChEBI" id="CHEBI:597326"/>
    </cofactor>
</comment>
<dbReference type="InterPro" id="IPR050106">
    <property type="entry name" value="HistidinolP_aminotransfase"/>
</dbReference>
<dbReference type="PROSITE" id="PS50075">
    <property type="entry name" value="CARRIER"/>
    <property type="match status" value="1"/>
</dbReference>
<dbReference type="EC" id="2.6.1.9" evidence="8"/>
<keyword evidence="6 8" id="KW-0808">Transferase</keyword>
<dbReference type="HAMAP" id="MF_01023">
    <property type="entry name" value="HisC_aminotrans_2"/>
    <property type="match status" value="1"/>
</dbReference>
<dbReference type="InterPro" id="IPR020806">
    <property type="entry name" value="PKS_PP-bd"/>
</dbReference>
<dbReference type="InterPro" id="IPR015421">
    <property type="entry name" value="PyrdxlP-dep_Trfase_major"/>
</dbReference>
<dbReference type="Pfam" id="PF00550">
    <property type="entry name" value="PP-binding"/>
    <property type="match status" value="1"/>
</dbReference>
<evidence type="ECO:0000256" key="4">
    <source>
        <dbReference type="ARBA" id="ARBA00022553"/>
    </source>
</evidence>
<dbReference type="InterPro" id="IPR009081">
    <property type="entry name" value="PP-bd_ACP"/>
</dbReference>
<dbReference type="Gene3D" id="3.40.640.10">
    <property type="entry name" value="Type I PLP-dependent aspartate aminotransferase-like (Major domain)"/>
    <property type="match status" value="1"/>
</dbReference>
<dbReference type="PANTHER" id="PTHR43643">
    <property type="entry name" value="HISTIDINOL-PHOSPHATE AMINOTRANSFERASE 2"/>
    <property type="match status" value="1"/>
</dbReference>
<comment type="subunit">
    <text evidence="2 8">Homodimer.</text>
</comment>
<dbReference type="InterPro" id="IPR024892">
    <property type="entry name" value="ArAT"/>
</dbReference>
<keyword evidence="5 8" id="KW-0032">Aminotransferase</keyword>
<gene>
    <name evidence="11" type="primary">pat_2</name>
    <name evidence="8" type="synonym">hisC</name>
    <name evidence="11" type="ORF">Srubr_20190</name>
</gene>
<dbReference type="EMBL" id="BNEA01000007">
    <property type="protein sequence ID" value="GHI52173.1"/>
    <property type="molecule type" value="Genomic_DNA"/>
</dbReference>
<dbReference type="SMART" id="SM00823">
    <property type="entry name" value="PKS_PP"/>
    <property type="match status" value="1"/>
</dbReference>
<comment type="similarity">
    <text evidence="8">Belongs to the class-II pyridoxal-phosphate-dependent aminotransferase family. Histidinol-phosphate aminotransferase subfamily.</text>
</comment>
<keyword evidence="7 8" id="KW-0663">Pyridoxal phosphate</keyword>
<dbReference type="Gene3D" id="1.10.1200.10">
    <property type="entry name" value="ACP-like"/>
    <property type="match status" value="1"/>
</dbReference>
<evidence type="ECO:0000256" key="5">
    <source>
        <dbReference type="ARBA" id="ARBA00022576"/>
    </source>
</evidence>
<evidence type="ECO:0000313" key="12">
    <source>
        <dbReference type="Proteomes" id="UP000646738"/>
    </source>
</evidence>
<dbReference type="NCBIfam" id="NF002878">
    <property type="entry name" value="PRK03321.1"/>
    <property type="match status" value="1"/>
</dbReference>
<dbReference type="RefSeq" id="WP_189997738.1">
    <property type="nucleotide sequence ID" value="NZ_BNCB01000016.1"/>
</dbReference>
<dbReference type="InterPro" id="IPR015424">
    <property type="entry name" value="PyrdxlP-dep_Trfase"/>
</dbReference>
<sequence>MYELLKTIMIEELEVEAGQVSPDASREDAGLDSLATFELSLALTQRLGVTIADEDLFGLRTLADIAEFLEKRTAGLPGSPGASGAQAADRAEGREHAGLARLLGDGDGVHPDRPGGPAHQLARNETPFPPPAPVLDAITRAAAEANRYPDPACGALRAALARHYGLSPDRVAVGAGSITLLQALLTVTAGPGAAVAYSWPSFDGYEVLADLAGFRTVRVPLAEDGHDLDALAAAVDEHTRLVLLCNPNNPTGTASGEADLLRFLDAVPRTCLVVLDEAYCEYARDPGLGARLLTSRPNLIVARTFSKAYGLAGLRVGYLLAEPGLISRVHRMVMPLSVSDVAQAAAVASLAAEKELLGRVRETVAERDRVRAALLALGFDVPPSEANFLWLPLGARAQEFAAACASAGVDVRPYPGDGVRVTTGTAEDNDAFLAAAEMNRP</sequence>
<dbReference type="CDD" id="cd00609">
    <property type="entry name" value="AAT_like"/>
    <property type="match status" value="1"/>
</dbReference>
<evidence type="ECO:0000313" key="11">
    <source>
        <dbReference type="EMBL" id="GHI52173.1"/>
    </source>
</evidence>
<dbReference type="InterPro" id="IPR005861">
    <property type="entry name" value="HisP_aminotrans"/>
</dbReference>
<feature type="region of interest" description="Disordered" evidence="9">
    <location>
        <begin position="73"/>
        <end position="129"/>
    </location>
</feature>
<reference evidence="12" key="1">
    <citation type="submission" date="2023-07" db="EMBL/GenBank/DDBJ databases">
        <title>Whole genome shotgun sequence of Streptomyces achromogenes subsp. rubradiris NBRC 14000.</title>
        <authorList>
            <person name="Komaki H."/>
            <person name="Tamura T."/>
        </authorList>
    </citation>
    <scope>NUCLEOTIDE SEQUENCE [LARGE SCALE GENOMIC DNA]</scope>
    <source>
        <strain evidence="12">NBRC 14000</strain>
    </source>
</reference>
<evidence type="ECO:0000256" key="2">
    <source>
        <dbReference type="ARBA" id="ARBA00011738"/>
    </source>
</evidence>
<comment type="caution">
    <text evidence="11">The sequence shown here is derived from an EMBL/GenBank/DDBJ whole genome shotgun (WGS) entry which is preliminary data.</text>
</comment>
<keyword evidence="12" id="KW-1185">Reference proteome</keyword>
<organism evidence="11 12">
    <name type="scientific">Streptomyces rubradiris</name>
    <name type="common">Streptomyces achromogenes subsp. rubradiris</name>
    <dbReference type="NCBI Taxonomy" id="285531"/>
    <lineage>
        <taxon>Bacteria</taxon>
        <taxon>Bacillati</taxon>
        <taxon>Actinomycetota</taxon>
        <taxon>Actinomycetes</taxon>
        <taxon>Kitasatosporales</taxon>
        <taxon>Streptomycetaceae</taxon>
        <taxon>Streptomyces</taxon>
    </lineage>
</organism>
<dbReference type="InterPro" id="IPR004839">
    <property type="entry name" value="Aminotransferase_I/II_large"/>
</dbReference>
<evidence type="ECO:0000256" key="8">
    <source>
        <dbReference type="HAMAP-Rule" id="MF_01023"/>
    </source>
</evidence>
<dbReference type="InterPro" id="IPR001917">
    <property type="entry name" value="Aminotrans_II_pyridoxalP_BS"/>
</dbReference>
<dbReference type="SUPFAM" id="SSF53383">
    <property type="entry name" value="PLP-dependent transferases"/>
    <property type="match status" value="1"/>
</dbReference>
<evidence type="ECO:0000256" key="3">
    <source>
        <dbReference type="ARBA" id="ARBA00022450"/>
    </source>
</evidence>
<accession>A0ABQ3R8J6</accession>
<keyword evidence="8" id="KW-0368">Histidine biosynthesis</keyword>
<proteinExistence type="inferred from homology"/>
<dbReference type="Pfam" id="PF00155">
    <property type="entry name" value="Aminotran_1_2"/>
    <property type="match status" value="1"/>
</dbReference>
<feature type="compositionally biased region" description="Basic and acidic residues" evidence="9">
    <location>
        <begin position="89"/>
        <end position="98"/>
    </location>
</feature>
<evidence type="ECO:0000256" key="9">
    <source>
        <dbReference type="SAM" id="MobiDB-lite"/>
    </source>
</evidence>
<evidence type="ECO:0000256" key="6">
    <source>
        <dbReference type="ARBA" id="ARBA00022679"/>
    </source>
</evidence>
<dbReference type="SUPFAM" id="SSF47336">
    <property type="entry name" value="ACP-like"/>
    <property type="match status" value="1"/>
</dbReference>
<feature type="modified residue" description="N6-(pyridoxal phosphate)lysine" evidence="8">
    <location>
        <position position="307"/>
    </location>
</feature>
<dbReference type="Gene3D" id="3.90.1150.10">
    <property type="entry name" value="Aspartate Aminotransferase, domain 1"/>
    <property type="match status" value="1"/>
</dbReference>
<dbReference type="Proteomes" id="UP000646738">
    <property type="component" value="Unassembled WGS sequence"/>
</dbReference>
<protein>
    <recommendedName>
        <fullName evidence="8">Histidinol-phosphate aminotransferase</fullName>
        <ecNumber evidence="8">2.6.1.9</ecNumber>
    </recommendedName>
    <alternativeName>
        <fullName evidence="8">Imidazole acetol-phosphate transaminase</fullName>
    </alternativeName>
</protein>
<evidence type="ECO:0000256" key="7">
    <source>
        <dbReference type="ARBA" id="ARBA00022898"/>
    </source>
</evidence>
<comment type="pathway">
    <text evidence="8">Amino-acid biosynthesis; L-histidine biosynthesis; L-histidine from 5-phospho-alpha-D-ribose 1-diphosphate: step 7/9.</text>
</comment>
<dbReference type="PROSITE" id="PS00599">
    <property type="entry name" value="AA_TRANSFER_CLASS_2"/>
    <property type="match status" value="1"/>
</dbReference>
<dbReference type="InterPro" id="IPR015422">
    <property type="entry name" value="PyrdxlP-dep_Trfase_small"/>
</dbReference>
<keyword evidence="3" id="KW-0596">Phosphopantetheine</keyword>
<keyword evidence="8" id="KW-0028">Amino-acid biosynthesis</keyword>
<evidence type="ECO:0000259" key="10">
    <source>
        <dbReference type="PROSITE" id="PS50075"/>
    </source>
</evidence>
<evidence type="ECO:0000256" key="1">
    <source>
        <dbReference type="ARBA" id="ARBA00001933"/>
    </source>
</evidence>
<dbReference type="PANTHER" id="PTHR43643:SF3">
    <property type="entry name" value="HISTIDINOL-PHOSPHATE AMINOTRANSFERASE"/>
    <property type="match status" value="1"/>
</dbReference>
<dbReference type="InterPro" id="IPR036736">
    <property type="entry name" value="ACP-like_sf"/>
</dbReference>
<feature type="domain" description="Carrier" evidence="10">
    <location>
        <begin position="1"/>
        <end position="73"/>
    </location>
</feature>
<keyword evidence="4" id="KW-0597">Phosphoprotein</keyword>
<dbReference type="GO" id="GO:0008483">
    <property type="term" value="F:transaminase activity"/>
    <property type="evidence" value="ECO:0007669"/>
    <property type="project" value="UniProtKB-KW"/>
</dbReference>